<feature type="compositionally biased region" description="Polar residues" evidence="2">
    <location>
        <begin position="231"/>
        <end position="250"/>
    </location>
</feature>
<dbReference type="Proteomes" id="UP000683360">
    <property type="component" value="Unassembled WGS sequence"/>
</dbReference>
<dbReference type="Gene3D" id="1.10.287.950">
    <property type="entry name" value="Methyl-accepting chemotaxis protein"/>
    <property type="match status" value="1"/>
</dbReference>
<protein>
    <recommendedName>
        <fullName evidence="5">Endonuclease/exonuclease/phosphatase domain-containing protein</fullName>
    </recommendedName>
</protein>
<reference evidence="3" key="1">
    <citation type="submission" date="2021-03" db="EMBL/GenBank/DDBJ databases">
        <authorList>
            <person name="Bekaert M."/>
        </authorList>
    </citation>
    <scope>NUCLEOTIDE SEQUENCE</scope>
</reference>
<dbReference type="PANTHER" id="PTHR33776">
    <property type="entry name" value="ENDO/EXONUCLEASE/PHOSPHATASE DOMAIN-CONTAINING PROTEIN"/>
    <property type="match status" value="1"/>
</dbReference>
<dbReference type="PANTHER" id="PTHR33776:SF3">
    <property type="entry name" value="PHD-TYPE DOMAIN-CONTAINING PROTEIN"/>
    <property type="match status" value="1"/>
</dbReference>
<evidence type="ECO:0008006" key="5">
    <source>
        <dbReference type="Google" id="ProtNLM"/>
    </source>
</evidence>
<accession>A0A8S3S764</accession>
<keyword evidence="4" id="KW-1185">Reference proteome</keyword>
<name>A0A8S3S764_MYTED</name>
<feature type="region of interest" description="Disordered" evidence="2">
    <location>
        <begin position="573"/>
        <end position="610"/>
    </location>
</feature>
<evidence type="ECO:0000256" key="2">
    <source>
        <dbReference type="SAM" id="MobiDB-lite"/>
    </source>
</evidence>
<evidence type="ECO:0000313" key="4">
    <source>
        <dbReference type="Proteomes" id="UP000683360"/>
    </source>
</evidence>
<dbReference type="Gene3D" id="3.60.10.10">
    <property type="entry name" value="Endonuclease/exonuclease/phosphatase"/>
    <property type="match status" value="2"/>
</dbReference>
<feature type="region of interest" description="Disordered" evidence="2">
    <location>
        <begin position="202"/>
        <end position="250"/>
    </location>
</feature>
<dbReference type="SUPFAM" id="SSF56219">
    <property type="entry name" value="DNase I-like"/>
    <property type="match status" value="2"/>
</dbReference>
<gene>
    <name evidence="3" type="ORF">MEDL_28937</name>
</gene>
<organism evidence="3 4">
    <name type="scientific">Mytilus edulis</name>
    <name type="common">Blue mussel</name>
    <dbReference type="NCBI Taxonomy" id="6550"/>
    <lineage>
        <taxon>Eukaryota</taxon>
        <taxon>Metazoa</taxon>
        <taxon>Spiralia</taxon>
        <taxon>Lophotrochozoa</taxon>
        <taxon>Mollusca</taxon>
        <taxon>Bivalvia</taxon>
        <taxon>Autobranchia</taxon>
        <taxon>Pteriomorphia</taxon>
        <taxon>Mytilida</taxon>
        <taxon>Mytiloidea</taxon>
        <taxon>Mytilidae</taxon>
        <taxon>Mytilinae</taxon>
        <taxon>Mytilus</taxon>
    </lineage>
</organism>
<dbReference type="InterPro" id="IPR036691">
    <property type="entry name" value="Endo/exonu/phosph_ase_sf"/>
</dbReference>
<proteinExistence type="predicted"/>
<feature type="coiled-coil region" evidence="1">
    <location>
        <begin position="357"/>
        <end position="384"/>
    </location>
</feature>
<sequence length="1013" mass="118863">MRADIPARRRLDIECKTLENIVYEITLDKTKWLIYAIYRPPSMANNIFYDSINILLDKGSKFIENYMVIGDLNYDFMVKSKSQILEDICDIFDLSNIVKKPTCYMKGYEPSLVDVILTNRTTLCFKTLNFNTGVSDCHHMISTFIKGHTPNCVNSKTQYRSFKSFNVDNYINDLDNINFLHDSDECIDDINLELLNFYMSPKKKAKNPKKRKNTSGQNVSGQKRNKKTLKSTHTPNENKNNASQNKTDSNVIEKANMDTFNVPAYDSPMIQQNRSQFQQYAVSQHPIQNPNFTQLSPTLPAAGFYTSTPHNLQPMMNPNIDANNKLDMLTHKVNEIFNKMSMMDELSKKLTSFDKTVQTLVKTVENVTKRVDEVEKSMNFVNEKFEHNNNDVKEVKSAFNEIRSEKDATNNTIFRLQQDLDDLYDRHIDLQTRSMRENLIFTGIPLQEKDEQTEQTEKIIENFMVEQLKLNRPAEYERAHRFGKEYIERNRDGSVKFTTKPIVCRFRNFKERETVRKAARELRDTGFGISEQFPKEINDRRKTLWPFFQEARRQGKKAFFRRDRLFVDGVEFFPPEKTDHQNPGATRQQPRRNYDDEGARPKSTQGKNNGRHDCDVINCDEFVFSFKNRHKLSNYRSGGIALGYRKYLEKYIKPIETECKFVYWFTIDKKVLNLSENVFIGIVYIPPVNTNYTSEEAFNEIEIELQRFSEKSDYIILVGDFNSRTANLPDFYDEDDIDDFVIDNLTDQSDYTDVYMLDDLNIPRTRNNPDKVVNCYGRKFLEFCKNNKVFILNGRVGQDVIGRPTSRSNSVIDYIICTSHFLRCVSNFEILEFSKLFSDVHSPLKLSFNRVNPTFELLTTELSYQEENKIGKWKFEQVNDFKNNIDEDKIRNVIDELSVYSNKENVTKYEINTAVTNITDILIDSAKATFGTQTFNRNMLNCNKKHNKQWYNFDCKKAKKELRKAQRMYKHYGSNLFKERLRHYPKTGNWNMRPIITLFVTPFTQLDKETDTL</sequence>
<comment type="caution">
    <text evidence="3">The sequence shown here is derived from an EMBL/GenBank/DDBJ whole genome shotgun (WGS) entry which is preliminary data.</text>
</comment>
<dbReference type="Gene3D" id="3.30.70.1820">
    <property type="entry name" value="L1 transposable element, RRM domain"/>
    <property type="match status" value="1"/>
</dbReference>
<evidence type="ECO:0000313" key="3">
    <source>
        <dbReference type="EMBL" id="CAG2215142.1"/>
    </source>
</evidence>
<dbReference type="EMBL" id="CAJPWZ010001435">
    <property type="protein sequence ID" value="CAG2215142.1"/>
    <property type="molecule type" value="Genomic_DNA"/>
</dbReference>
<feature type="compositionally biased region" description="Basic residues" evidence="2">
    <location>
        <begin position="202"/>
        <end position="213"/>
    </location>
</feature>
<keyword evidence="1" id="KW-0175">Coiled coil</keyword>
<evidence type="ECO:0000256" key="1">
    <source>
        <dbReference type="SAM" id="Coils"/>
    </source>
</evidence>
<dbReference type="AlphaFoldDB" id="A0A8S3S764"/>
<dbReference type="OrthoDB" id="5971988at2759"/>